<name>A0ABR3VQ24_HUMIN</name>
<evidence type="ECO:0000256" key="1">
    <source>
        <dbReference type="SAM" id="MobiDB-lite"/>
    </source>
</evidence>
<feature type="region of interest" description="Disordered" evidence="1">
    <location>
        <begin position="77"/>
        <end position="112"/>
    </location>
</feature>
<sequence length="556" mass="59996">MASLSEPSNSPSDTLRYGELLVDCTFPELLASDLERSRDIFLSKDMTAGCPYAGLAAPEAKGVLRMTGCLEKEPWMRVDETRHNHRNGESDSDSKRGSPNSSPSQKLVKDPVSIRAGQLSVITEATVHGTWFEDDPESPQEEPESSVFTARTSVSDRPEAVSELARNMSSSSSSMRIMDISEESSTNEAPASKCMAVHVPRSKYCSVPTPVPREKPRIIDIPPPAVGESKALPASLGRVAPDLASAKVGNRETTSAPAAGVGMIRLRRQLSTECSLSGGTGMGPSLLDEGSDNGEESVESLALENFLPAVRKPPLARRPLGVDTRPATPALTHSSLSRYPTSSPLPSLPLPPDVIESLRVSISCFPETMLLTSSLSIETIRAYSKKVRRRTPIDGQFQNVDSDAGSVSSSSSQQQSRRWNMGGWLGHARRGSNMSTDKEQQARQRPSAIRLTRSLSNAKISRLLRSTGADLVASTTRPPWAPIANVFPSAPARLCDALYAHLLAYNYLPCSWAWTWAWTVLCRHTNNATSSSNGNSSSIIIVIIIKAAGSYSYATS</sequence>
<reference evidence="2 3" key="1">
    <citation type="journal article" date="2024" name="Commun. Biol.">
        <title>Comparative genomic analysis of thermophilic fungi reveals convergent evolutionary adaptations and gene losses.</title>
        <authorList>
            <person name="Steindorff A.S."/>
            <person name="Aguilar-Pontes M.V."/>
            <person name="Robinson A.J."/>
            <person name="Andreopoulos B."/>
            <person name="LaButti K."/>
            <person name="Kuo A."/>
            <person name="Mondo S."/>
            <person name="Riley R."/>
            <person name="Otillar R."/>
            <person name="Haridas S."/>
            <person name="Lipzen A."/>
            <person name="Grimwood J."/>
            <person name="Schmutz J."/>
            <person name="Clum A."/>
            <person name="Reid I.D."/>
            <person name="Moisan M.C."/>
            <person name="Butler G."/>
            <person name="Nguyen T.T.M."/>
            <person name="Dewar K."/>
            <person name="Conant G."/>
            <person name="Drula E."/>
            <person name="Henrissat B."/>
            <person name="Hansel C."/>
            <person name="Singer S."/>
            <person name="Hutchinson M.I."/>
            <person name="de Vries R.P."/>
            <person name="Natvig D.O."/>
            <person name="Powell A.J."/>
            <person name="Tsang A."/>
            <person name="Grigoriev I.V."/>
        </authorList>
    </citation>
    <scope>NUCLEOTIDE SEQUENCE [LARGE SCALE GENOMIC DNA]</scope>
    <source>
        <strain evidence="2 3">CBS 620.91</strain>
    </source>
</reference>
<evidence type="ECO:0000313" key="2">
    <source>
        <dbReference type="EMBL" id="KAL1843273.1"/>
    </source>
</evidence>
<feature type="compositionally biased region" description="Low complexity" evidence="1">
    <location>
        <begin position="406"/>
        <end position="416"/>
    </location>
</feature>
<organism evidence="2 3">
    <name type="scientific">Humicola insolens</name>
    <name type="common">Soft-rot fungus</name>
    <dbReference type="NCBI Taxonomy" id="85995"/>
    <lineage>
        <taxon>Eukaryota</taxon>
        <taxon>Fungi</taxon>
        <taxon>Dikarya</taxon>
        <taxon>Ascomycota</taxon>
        <taxon>Pezizomycotina</taxon>
        <taxon>Sordariomycetes</taxon>
        <taxon>Sordariomycetidae</taxon>
        <taxon>Sordariales</taxon>
        <taxon>Chaetomiaceae</taxon>
        <taxon>Mycothermus</taxon>
    </lineage>
</organism>
<feature type="compositionally biased region" description="Basic and acidic residues" evidence="1">
    <location>
        <begin position="77"/>
        <end position="96"/>
    </location>
</feature>
<proteinExistence type="predicted"/>
<feature type="region of interest" description="Disordered" evidence="1">
    <location>
        <begin position="394"/>
        <end position="418"/>
    </location>
</feature>
<feature type="compositionally biased region" description="Acidic residues" evidence="1">
    <location>
        <begin position="132"/>
        <end position="144"/>
    </location>
</feature>
<evidence type="ECO:0000313" key="3">
    <source>
        <dbReference type="Proteomes" id="UP001583172"/>
    </source>
</evidence>
<comment type="caution">
    <text evidence="2">The sequence shown here is derived from an EMBL/GenBank/DDBJ whole genome shotgun (WGS) entry which is preliminary data.</text>
</comment>
<dbReference type="Proteomes" id="UP001583172">
    <property type="component" value="Unassembled WGS sequence"/>
</dbReference>
<gene>
    <name evidence="2" type="ORF">VTJ49DRAFT_2382</name>
</gene>
<dbReference type="EMBL" id="JAZGSY010000020">
    <property type="protein sequence ID" value="KAL1843273.1"/>
    <property type="molecule type" value="Genomic_DNA"/>
</dbReference>
<feature type="region of interest" description="Disordered" evidence="1">
    <location>
        <begin position="317"/>
        <end position="344"/>
    </location>
</feature>
<protein>
    <submittedName>
        <fullName evidence="2">Uncharacterized protein</fullName>
    </submittedName>
</protein>
<accession>A0ABR3VQ24</accession>
<feature type="region of interest" description="Disordered" evidence="1">
    <location>
        <begin position="131"/>
        <end position="159"/>
    </location>
</feature>
<feature type="compositionally biased region" description="Low complexity" evidence="1">
    <location>
        <begin position="334"/>
        <end position="344"/>
    </location>
</feature>
<feature type="region of interest" description="Disordered" evidence="1">
    <location>
        <begin position="275"/>
        <end position="294"/>
    </location>
</feature>
<keyword evidence="3" id="KW-1185">Reference proteome</keyword>